<dbReference type="Proteomes" id="UP000789920">
    <property type="component" value="Unassembled WGS sequence"/>
</dbReference>
<organism evidence="1 2">
    <name type="scientific">Racocetra persica</name>
    <dbReference type="NCBI Taxonomy" id="160502"/>
    <lineage>
        <taxon>Eukaryota</taxon>
        <taxon>Fungi</taxon>
        <taxon>Fungi incertae sedis</taxon>
        <taxon>Mucoromycota</taxon>
        <taxon>Glomeromycotina</taxon>
        <taxon>Glomeromycetes</taxon>
        <taxon>Diversisporales</taxon>
        <taxon>Gigasporaceae</taxon>
        <taxon>Racocetra</taxon>
    </lineage>
</organism>
<feature type="non-terminal residue" evidence="1">
    <location>
        <position position="1"/>
    </location>
</feature>
<reference evidence="1" key="1">
    <citation type="submission" date="2021-06" db="EMBL/GenBank/DDBJ databases">
        <authorList>
            <person name="Kallberg Y."/>
            <person name="Tangrot J."/>
            <person name="Rosling A."/>
        </authorList>
    </citation>
    <scope>NUCLEOTIDE SEQUENCE</scope>
    <source>
        <strain evidence="1">MA461A</strain>
    </source>
</reference>
<proteinExistence type="predicted"/>
<comment type="caution">
    <text evidence="1">The sequence shown here is derived from an EMBL/GenBank/DDBJ whole genome shotgun (WGS) entry which is preliminary data.</text>
</comment>
<dbReference type="EMBL" id="CAJVQC010058520">
    <property type="protein sequence ID" value="CAG8798783.1"/>
    <property type="molecule type" value="Genomic_DNA"/>
</dbReference>
<evidence type="ECO:0000313" key="1">
    <source>
        <dbReference type="EMBL" id="CAG8798783.1"/>
    </source>
</evidence>
<evidence type="ECO:0000313" key="2">
    <source>
        <dbReference type="Proteomes" id="UP000789920"/>
    </source>
</evidence>
<gene>
    <name evidence="1" type="ORF">RPERSI_LOCUS20587</name>
</gene>
<accession>A0ACA9RKS2</accession>
<name>A0ACA9RKS2_9GLOM</name>
<keyword evidence="2" id="KW-1185">Reference proteome</keyword>
<feature type="non-terminal residue" evidence="1">
    <location>
        <position position="53"/>
    </location>
</feature>
<sequence length="53" mass="5894">NLLLLSVDNNSNDYLKDNLSSISVSVEENNGVFNDLINTTKKALVLLEEQKLT</sequence>
<protein>
    <submittedName>
        <fullName evidence="1">4326_t:CDS:1</fullName>
    </submittedName>
</protein>